<evidence type="ECO:0000313" key="5">
    <source>
        <dbReference type="Proteomes" id="UP000677803"/>
    </source>
</evidence>
<keyword evidence="2" id="KW-0472">Membrane</keyword>
<feature type="transmembrane region" description="Helical" evidence="2">
    <location>
        <begin position="350"/>
        <end position="369"/>
    </location>
</feature>
<keyword evidence="2" id="KW-0812">Transmembrane</keyword>
<gene>
    <name evidence="4" type="ORF">MMEN_LOCUS3201</name>
</gene>
<protein>
    <submittedName>
        <fullName evidence="4">(Atlantic silverside) hypothetical protein</fullName>
    </submittedName>
</protein>
<evidence type="ECO:0000313" key="4">
    <source>
        <dbReference type="EMBL" id="CAG5866478.1"/>
    </source>
</evidence>
<dbReference type="PRINTS" id="PR00625">
    <property type="entry name" value="JDOMAIN"/>
</dbReference>
<keyword evidence="2" id="KW-1133">Transmembrane helix</keyword>
<organism evidence="4 5">
    <name type="scientific">Menidia menidia</name>
    <name type="common">Atlantic silverside</name>
    <dbReference type="NCBI Taxonomy" id="238744"/>
    <lineage>
        <taxon>Eukaryota</taxon>
        <taxon>Metazoa</taxon>
        <taxon>Chordata</taxon>
        <taxon>Craniata</taxon>
        <taxon>Vertebrata</taxon>
        <taxon>Euteleostomi</taxon>
        <taxon>Actinopterygii</taxon>
        <taxon>Neopterygii</taxon>
        <taxon>Teleostei</taxon>
        <taxon>Neoteleostei</taxon>
        <taxon>Acanthomorphata</taxon>
        <taxon>Ovalentaria</taxon>
        <taxon>Atherinomorphae</taxon>
        <taxon>Atheriniformes</taxon>
        <taxon>Atherinopsidae</taxon>
        <taxon>Menidiinae</taxon>
        <taxon>Menidia</taxon>
    </lineage>
</organism>
<comment type="caution">
    <text evidence="4">The sequence shown here is derived from an EMBL/GenBank/DDBJ whole genome shotgun (WGS) entry which is preliminary data.</text>
</comment>
<dbReference type="OrthoDB" id="376357at2759"/>
<dbReference type="InterPro" id="IPR053025">
    <property type="entry name" value="Mito_ATP_Synthase-Asso"/>
</dbReference>
<dbReference type="SMART" id="SM00271">
    <property type="entry name" value="DnaJ"/>
    <property type="match status" value="1"/>
</dbReference>
<evidence type="ECO:0000259" key="3">
    <source>
        <dbReference type="PROSITE" id="PS50076"/>
    </source>
</evidence>
<dbReference type="PANTHER" id="PTHR44873">
    <property type="entry name" value="DNAJ HOMOLOG SUBFAMILY C MEMBER 30, MITOCHONDRIAL"/>
    <property type="match status" value="1"/>
</dbReference>
<dbReference type="Gene3D" id="1.10.287.110">
    <property type="entry name" value="DnaJ domain"/>
    <property type="match status" value="1"/>
</dbReference>
<dbReference type="PANTHER" id="PTHR44873:SF1">
    <property type="entry name" value="DNAJ HOMOLOG SUBFAMILY C MEMBER 30, MITOCHONDRIAL"/>
    <property type="match status" value="1"/>
</dbReference>
<dbReference type="InterPro" id="IPR036869">
    <property type="entry name" value="J_dom_sf"/>
</dbReference>
<dbReference type="AlphaFoldDB" id="A0A8S4AIK0"/>
<dbReference type="SUPFAM" id="SSF46565">
    <property type="entry name" value="Chaperone J-domain"/>
    <property type="match status" value="1"/>
</dbReference>
<dbReference type="Proteomes" id="UP000677803">
    <property type="component" value="Unassembled WGS sequence"/>
</dbReference>
<dbReference type="CDD" id="cd06257">
    <property type="entry name" value="DnaJ"/>
    <property type="match status" value="1"/>
</dbReference>
<name>A0A8S4AIK0_9TELE</name>
<feature type="region of interest" description="Disordered" evidence="1">
    <location>
        <begin position="277"/>
        <end position="299"/>
    </location>
</feature>
<evidence type="ECO:0000256" key="1">
    <source>
        <dbReference type="SAM" id="MobiDB-lite"/>
    </source>
</evidence>
<feature type="domain" description="J" evidence="3">
    <location>
        <begin position="200"/>
        <end position="265"/>
    </location>
</feature>
<dbReference type="Pfam" id="PF00226">
    <property type="entry name" value="DnaJ"/>
    <property type="match status" value="1"/>
</dbReference>
<dbReference type="EMBL" id="CAJRST010002224">
    <property type="protein sequence ID" value="CAG5866478.1"/>
    <property type="molecule type" value="Genomic_DNA"/>
</dbReference>
<sequence>MLSVAEFGRWLLAVEQPVTLPSLRWGALRSDQPSRTGLVPGNMAEVSQFAGLRAHIFALKGYGRCLPGSQSKWDRRAAHTPSPSAGFPPDDTDHEAENPSETRTSGVSLDSYSRVAQLVGGVLDDLEKEHIAENCHYRGVQVLTLPGYRNFAKFLRTLSPASCLQRTGGGRYPHLGHLVSARGFSSDGGRSEPLYRTKTGYYEILEVSPIATQAQIKTAYYKQSFVYHPDRNAGSEEATVRFSEISEAYTVLGNKGLRKKYDRGLLSLSDLTATVRPSAKDAGDGSAGPLAQNRRSVMGTDSRGGIFDFDEFYKSHYNEQLQRQRDIRVRKEDILKKKQTSVGDKKLDKMMEVGVGMLMIFAMGILLSLNQS</sequence>
<reference evidence="4" key="1">
    <citation type="submission" date="2021-05" db="EMBL/GenBank/DDBJ databases">
        <authorList>
            <person name="Tigano A."/>
        </authorList>
    </citation>
    <scope>NUCLEOTIDE SEQUENCE</scope>
</reference>
<evidence type="ECO:0000256" key="2">
    <source>
        <dbReference type="SAM" id="Phobius"/>
    </source>
</evidence>
<keyword evidence="5" id="KW-1185">Reference proteome</keyword>
<proteinExistence type="predicted"/>
<feature type="region of interest" description="Disordered" evidence="1">
    <location>
        <begin position="72"/>
        <end position="107"/>
    </location>
</feature>
<accession>A0A8S4AIK0</accession>
<dbReference type="PROSITE" id="PS50076">
    <property type="entry name" value="DNAJ_2"/>
    <property type="match status" value="1"/>
</dbReference>
<dbReference type="InterPro" id="IPR001623">
    <property type="entry name" value="DnaJ_domain"/>
</dbReference>